<evidence type="ECO:0000259" key="3">
    <source>
        <dbReference type="PROSITE" id="PS51762"/>
    </source>
</evidence>
<proteinExistence type="inferred from homology"/>
<comment type="caution">
    <text evidence="4">The sequence shown here is derived from an EMBL/GenBank/DDBJ whole genome shotgun (WGS) entry which is preliminary data.</text>
</comment>
<comment type="similarity">
    <text evidence="1">Belongs to the glycosyl hydrolase 16 family.</text>
</comment>
<keyword evidence="2" id="KW-0732">Signal</keyword>
<dbReference type="Gene3D" id="2.60.120.200">
    <property type="match status" value="1"/>
</dbReference>
<dbReference type="Pfam" id="PF00722">
    <property type="entry name" value="Glyco_hydro_16"/>
    <property type="match status" value="1"/>
</dbReference>
<dbReference type="PROSITE" id="PS51762">
    <property type="entry name" value="GH16_2"/>
    <property type="match status" value="1"/>
</dbReference>
<dbReference type="PANTHER" id="PTHR10963">
    <property type="entry name" value="GLYCOSYL HYDROLASE-RELATED"/>
    <property type="match status" value="1"/>
</dbReference>
<dbReference type="Proteomes" id="UP001519460">
    <property type="component" value="Unassembled WGS sequence"/>
</dbReference>
<name>A0ABD0M1D2_9CAEN</name>
<dbReference type="SUPFAM" id="SSF49899">
    <property type="entry name" value="Concanavalin A-like lectins/glucanases"/>
    <property type="match status" value="1"/>
</dbReference>
<dbReference type="EMBL" id="JACVVK020000009">
    <property type="protein sequence ID" value="KAK7505729.1"/>
    <property type="molecule type" value="Genomic_DNA"/>
</dbReference>
<gene>
    <name evidence="4" type="ORF">BaRGS_00003000</name>
</gene>
<feature type="domain" description="GH16" evidence="3">
    <location>
        <begin position="120"/>
        <end position="408"/>
    </location>
</feature>
<protein>
    <recommendedName>
        <fullName evidence="3">GH16 domain-containing protein</fullName>
    </recommendedName>
</protein>
<feature type="chain" id="PRO_5044838278" description="GH16 domain-containing protein" evidence="2">
    <location>
        <begin position="16"/>
        <end position="426"/>
    </location>
</feature>
<accession>A0ABD0M1D2</accession>
<dbReference type="PANTHER" id="PTHR10963:SF55">
    <property type="entry name" value="GLYCOSIDE HYDROLASE FAMILY 16 PROTEIN"/>
    <property type="match status" value="1"/>
</dbReference>
<dbReference type="InterPro" id="IPR013320">
    <property type="entry name" value="ConA-like_dom_sf"/>
</dbReference>
<reference evidence="4 5" key="1">
    <citation type="journal article" date="2023" name="Sci. Data">
        <title>Genome assembly of the Korean intertidal mud-creeper Batillaria attramentaria.</title>
        <authorList>
            <person name="Patra A.K."/>
            <person name="Ho P.T."/>
            <person name="Jun S."/>
            <person name="Lee S.J."/>
            <person name="Kim Y."/>
            <person name="Won Y.J."/>
        </authorList>
    </citation>
    <scope>NUCLEOTIDE SEQUENCE [LARGE SCALE GENOMIC DNA]</scope>
    <source>
        <strain evidence="4">Wonlab-2016</strain>
    </source>
</reference>
<keyword evidence="5" id="KW-1185">Reference proteome</keyword>
<dbReference type="InterPro" id="IPR050546">
    <property type="entry name" value="Glycosyl_Hydrlase_16"/>
</dbReference>
<evidence type="ECO:0000256" key="2">
    <source>
        <dbReference type="SAM" id="SignalP"/>
    </source>
</evidence>
<evidence type="ECO:0000313" key="4">
    <source>
        <dbReference type="EMBL" id="KAK7505729.1"/>
    </source>
</evidence>
<dbReference type="InterPro" id="IPR000757">
    <property type="entry name" value="Beta-glucanase-like"/>
</dbReference>
<dbReference type="AlphaFoldDB" id="A0ABD0M1D2"/>
<evidence type="ECO:0000313" key="5">
    <source>
        <dbReference type="Proteomes" id="UP001519460"/>
    </source>
</evidence>
<evidence type="ECO:0000256" key="1">
    <source>
        <dbReference type="ARBA" id="ARBA00006865"/>
    </source>
</evidence>
<feature type="signal peptide" evidence="2">
    <location>
        <begin position="1"/>
        <end position="15"/>
    </location>
</feature>
<organism evidence="4 5">
    <name type="scientific">Batillaria attramentaria</name>
    <dbReference type="NCBI Taxonomy" id="370345"/>
    <lineage>
        <taxon>Eukaryota</taxon>
        <taxon>Metazoa</taxon>
        <taxon>Spiralia</taxon>
        <taxon>Lophotrochozoa</taxon>
        <taxon>Mollusca</taxon>
        <taxon>Gastropoda</taxon>
        <taxon>Caenogastropoda</taxon>
        <taxon>Sorbeoconcha</taxon>
        <taxon>Cerithioidea</taxon>
        <taxon>Batillariidae</taxon>
        <taxon>Batillaria</taxon>
    </lineage>
</organism>
<sequence length="426" mass="48076">MKLFLLLAVVCLTHAQKEPQFSRSEDGGIDVVIPGFPGVQQVTLKVSGVKTEEHTVLPTQSSGVHCLDKNFVCDRIHNSFETMARLNNQQLQWPQLADAILKDGRQLRFLMTSALDTSIAASGGIQLLRTNDEFEMYTPEPANSHVKNGALYICPTLTVDKFGDNFLNSGHLDIKAQWGRCDSSSKCDLHGYNHIPPIMSAKLTSTGHIRHGKVEVVAKLPKGDWLWPAIWMLPTEHHYGGWPRSGEIDIMEDGPWVRTSTIPPYTTDRRGTTRKATDILSTSAYHYFSTLGPPTLHGTTFGDAFHTFWMDWTADHIRIGVDDHTVLAVNTPSNGYWQEGHFSGTNIWANGGKDAPFDRPFNLILNVAVGGNWFHSNNKNSPYPQPWHDDWENKMMEFWSARHLWEPTWHGEDVCMKVRSVKLVQY</sequence>